<name>A0A9P7B636_RHOMI</name>
<reference evidence="5 6" key="1">
    <citation type="submission" date="2020-11" db="EMBL/GenBank/DDBJ databases">
        <title>Kefir isolates.</title>
        <authorList>
            <person name="Marcisauskas S."/>
            <person name="Kim Y."/>
            <person name="Blasche S."/>
        </authorList>
    </citation>
    <scope>NUCLEOTIDE SEQUENCE [LARGE SCALE GENOMIC DNA]</scope>
    <source>
        <strain evidence="5 6">KR</strain>
    </source>
</reference>
<dbReference type="InterPro" id="IPR029058">
    <property type="entry name" value="AB_hydrolase_fold"/>
</dbReference>
<evidence type="ECO:0000256" key="1">
    <source>
        <dbReference type="ARBA" id="ARBA00005964"/>
    </source>
</evidence>
<dbReference type="EMBL" id="PUHQ01000043">
    <property type="protein sequence ID" value="KAG0660512.1"/>
    <property type="molecule type" value="Genomic_DNA"/>
</dbReference>
<dbReference type="Proteomes" id="UP000777482">
    <property type="component" value="Unassembled WGS sequence"/>
</dbReference>
<sequence length="595" mass="63935">MKVATSLVAFAALLSAATTSAAPAAAIETRSSSGGPVVDLDSTANGSKVKLIAAPARPQRFLTPHRPSAIFVSKVRLLTRLKVRDARIDLRFFVPAPQPLVAQSSEVQDVSADFPGHPTACVQFGTTSFVGVNASPGTEDCLKLWVWAPASATPKSKLPVMVYTHGGGMQNSQSPNNDFSDFVGQDGGFIAVNANYRLGLLGFWNSVGLLDEGESANAGILDGRFAVDWVRKNIAQFGGDPDDITIHGQSGGGGAIMTQLVLYDGQKPNYQKAIPRSNQNYAAYKVQDLTARNDAFASLVNCTASAATPAGAQSQLACMRKLPAETIRLAALQFSSTKRSDGYSWPGWFPSVDGKTLTDYPLRLLNAGKIAKVPVMTGDVTNEQGWLTPHPNSNFTALIASSVGPAVTDSFIREKTRIYPAPIANASADTNTYANTDARGWAFLDDTTFNAAAFAIARAAKNAGQKAYYYRFNAPQTQRYPAYYGASHSADNWHLQNSTTEMNATEAAVAHEFRAYYSSFLKHSDPNTAKLSTAPQWHEATVTPRYLPRLVVQNQLEASANLTYPTGSGMEIVPTNEYDRLSLWASEEVIGASHQ</sequence>
<dbReference type="AlphaFoldDB" id="A0A9P7B636"/>
<evidence type="ECO:0000313" key="6">
    <source>
        <dbReference type="Proteomes" id="UP000777482"/>
    </source>
</evidence>
<evidence type="ECO:0000256" key="3">
    <source>
        <dbReference type="RuleBase" id="RU361235"/>
    </source>
</evidence>
<comment type="caution">
    <text evidence="5">The sequence shown here is derived from an EMBL/GenBank/DDBJ whole genome shotgun (WGS) entry which is preliminary data.</text>
</comment>
<organism evidence="5 6">
    <name type="scientific">Rhodotorula mucilaginosa</name>
    <name type="common">Yeast</name>
    <name type="synonym">Rhodotorula rubra</name>
    <dbReference type="NCBI Taxonomy" id="5537"/>
    <lineage>
        <taxon>Eukaryota</taxon>
        <taxon>Fungi</taxon>
        <taxon>Dikarya</taxon>
        <taxon>Basidiomycota</taxon>
        <taxon>Pucciniomycotina</taxon>
        <taxon>Microbotryomycetes</taxon>
        <taxon>Sporidiobolales</taxon>
        <taxon>Sporidiobolaceae</taxon>
        <taxon>Rhodotorula</taxon>
    </lineage>
</organism>
<keyword evidence="2 3" id="KW-0378">Hydrolase</keyword>
<proteinExistence type="inferred from homology"/>
<dbReference type="OrthoDB" id="408631at2759"/>
<dbReference type="PROSITE" id="PS00122">
    <property type="entry name" value="CARBOXYLESTERASE_B_1"/>
    <property type="match status" value="1"/>
</dbReference>
<evidence type="ECO:0000259" key="4">
    <source>
        <dbReference type="Pfam" id="PF00135"/>
    </source>
</evidence>
<keyword evidence="6" id="KW-1185">Reference proteome</keyword>
<dbReference type="PANTHER" id="PTHR11559">
    <property type="entry name" value="CARBOXYLESTERASE"/>
    <property type="match status" value="1"/>
</dbReference>
<dbReference type="InterPro" id="IPR050309">
    <property type="entry name" value="Type-B_Carboxylest/Lipase"/>
</dbReference>
<dbReference type="Gene3D" id="3.40.50.1820">
    <property type="entry name" value="alpha/beta hydrolase"/>
    <property type="match status" value="1"/>
</dbReference>
<comment type="similarity">
    <text evidence="1 3">Belongs to the type-B carboxylesterase/lipase family.</text>
</comment>
<accession>A0A9P7B636</accession>
<dbReference type="InterPro" id="IPR019826">
    <property type="entry name" value="Carboxylesterase_B_AS"/>
</dbReference>
<evidence type="ECO:0000256" key="2">
    <source>
        <dbReference type="ARBA" id="ARBA00022801"/>
    </source>
</evidence>
<protein>
    <recommendedName>
        <fullName evidence="3">Carboxylic ester hydrolase</fullName>
        <ecNumber evidence="3">3.1.1.-</ecNumber>
    </recommendedName>
</protein>
<dbReference type="InterPro" id="IPR002018">
    <property type="entry name" value="CarbesteraseB"/>
</dbReference>
<dbReference type="GO" id="GO:0016787">
    <property type="term" value="F:hydrolase activity"/>
    <property type="evidence" value="ECO:0007669"/>
    <property type="project" value="UniProtKB-KW"/>
</dbReference>
<feature type="domain" description="Carboxylesterase type B" evidence="4">
    <location>
        <begin position="117"/>
        <end position="543"/>
    </location>
</feature>
<feature type="signal peptide" evidence="3">
    <location>
        <begin position="1"/>
        <end position="21"/>
    </location>
</feature>
<feature type="chain" id="PRO_5040537833" description="Carboxylic ester hydrolase" evidence="3">
    <location>
        <begin position="22"/>
        <end position="595"/>
    </location>
</feature>
<evidence type="ECO:0000313" key="5">
    <source>
        <dbReference type="EMBL" id="KAG0660512.1"/>
    </source>
</evidence>
<dbReference type="SUPFAM" id="SSF53474">
    <property type="entry name" value="alpha/beta-Hydrolases"/>
    <property type="match status" value="1"/>
</dbReference>
<dbReference type="Pfam" id="PF00135">
    <property type="entry name" value="COesterase"/>
    <property type="match status" value="1"/>
</dbReference>
<keyword evidence="3" id="KW-0732">Signal</keyword>
<gene>
    <name evidence="5" type="ORF">C6P46_004537</name>
</gene>
<dbReference type="EC" id="3.1.1.-" evidence="3"/>